<name>M1HVW8_9PHYC</name>
<dbReference type="GeneID" id="41900430"/>
<keyword evidence="2" id="KW-1185">Reference proteome</keyword>
<gene>
    <name evidence="1" type="primary">CVA-1_490L</name>
    <name evidence="1" type="ORF">PBCVCVA1_490L</name>
</gene>
<reference evidence="1 2" key="1">
    <citation type="submission" date="2012-10" db="EMBL/GenBank/DDBJ databases">
        <title>Towards defining the chloroviruses: a genomic journey through a genus of large DNA viruses.</title>
        <authorList>
            <person name="Jeanniard A."/>
            <person name="Dunigan D.D."/>
            <person name="Gurnon J.R."/>
            <person name="Agarkova I."/>
            <person name="Kang M."/>
            <person name="Vitek J."/>
            <person name="Duncan G."/>
            <person name="McClung O.W."/>
            <person name="Larsen M."/>
            <person name="Claverie J.-M."/>
            <person name="Van Etten J.L."/>
            <person name="Blanc G."/>
        </authorList>
    </citation>
    <scope>NUCLEOTIDE SEQUENCE [LARGE SCALE GENOMIC DNA]</scope>
</reference>
<evidence type="ECO:0000313" key="2">
    <source>
        <dbReference type="Proteomes" id="UP000243236"/>
    </source>
</evidence>
<sequence>MDKLLIFTPRPPKETPVSLAIASVPTKSIDVAIYDETIVANLKEWLLDGKTDAGFVSAPCGSGASTLIDLLIKELGIVPYHIHDTSKDFQSTLLDTNTMHCGLVVIDGFDYSIGKRAVTIVTDHVKSCAHKLICIGHHDRKSTSNSFAAKWKKFHFGPPKDLFSILAKISNGQVKDDVIKRIIRGAPTDTRYCINALEMHLVKTSNEVSTRDTFTDVIDAIEKVFHTKLSFDEMYMMFEHESIVIAGGVHENYLKSIRDIEDVVRISNSMSESDVLLDLDFANLMPFCASSVGLVNACPNKKSIKVEKYGTLLSKNSQRLTTRKKILAYNLKRMEQKLQAMSPVDFGFGPEFGPKIKKIGR</sequence>
<dbReference type="KEGG" id="vg:41900430"/>
<protein>
    <submittedName>
        <fullName evidence="1">Replication factor C</fullName>
    </submittedName>
</protein>
<dbReference type="InterPro" id="IPR027417">
    <property type="entry name" value="P-loop_NTPase"/>
</dbReference>
<dbReference type="EMBL" id="JX997159">
    <property type="protein sequence ID" value="AGE50520.1"/>
    <property type="molecule type" value="Genomic_DNA"/>
</dbReference>
<dbReference type="Proteomes" id="UP000243236">
    <property type="component" value="Segment"/>
</dbReference>
<dbReference type="RefSeq" id="YP_009701856.1">
    <property type="nucleotide sequence ID" value="NC_044937.1"/>
</dbReference>
<accession>M1HVW8</accession>
<proteinExistence type="predicted"/>
<organism evidence="1 2">
    <name type="scientific">Paramecium bursaria Chlorella virus CVA-1</name>
    <dbReference type="NCBI Taxonomy" id="42683"/>
    <lineage>
        <taxon>Viruses</taxon>
        <taxon>Varidnaviria</taxon>
        <taxon>Bamfordvirae</taxon>
        <taxon>Nucleocytoviricota</taxon>
        <taxon>Megaviricetes</taxon>
        <taxon>Algavirales</taxon>
        <taxon>Phycodnaviridae</taxon>
        <taxon>Chlorovirus</taxon>
        <taxon>Chlorovirus conductrix</taxon>
        <taxon>Paramecium bursaria Chlorella virus A1</taxon>
    </lineage>
</organism>
<dbReference type="SUPFAM" id="SSF52540">
    <property type="entry name" value="P-loop containing nucleoside triphosphate hydrolases"/>
    <property type="match status" value="1"/>
</dbReference>
<evidence type="ECO:0000313" key="1">
    <source>
        <dbReference type="EMBL" id="AGE50520.1"/>
    </source>
</evidence>